<name>A0AAQ3PGY1_PASNO</name>
<feature type="domain" description="Reverse transcriptase zinc-binding" evidence="1">
    <location>
        <begin position="271"/>
        <end position="353"/>
    </location>
</feature>
<dbReference type="AlphaFoldDB" id="A0AAQ3PGY1"/>
<dbReference type="InterPro" id="IPR026960">
    <property type="entry name" value="RVT-Znf"/>
</dbReference>
<evidence type="ECO:0000259" key="1">
    <source>
        <dbReference type="Pfam" id="PF13966"/>
    </source>
</evidence>
<dbReference type="Proteomes" id="UP001341281">
    <property type="component" value="Chromosome 01"/>
</dbReference>
<dbReference type="PANTHER" id="PTHR33116:SF87">
    <property type="entry name" value="OS01G0158850 PROTEIN"/>
    <property type="match status" value="1"/>
</dbReference>
<dbReference type="PANTHER" id="PTHR33116">
    <property type="entry name" value="REVERSE TRANSCRIPTASE ZINC-BINDING DOMAIN-CONTAINING PROTEIN-RELATED-RELATED"/>
    <property type="match status" value="1"/>
</dbReference>
<evidence type="ECO:0000313" key="2">
    <source>
        <dbReference type="EMBL" id="WVZ49016.1"/>
    </source>
</evidence>
<sequence>MQFLILSVFEQLSGLKINFHRSEIFFLGQAKETEHFYSVLFGCKIVSYTFQYLGLPMHYRKLNNKDWSFLEERIEKKFCSWKSNMLSTGGRLVLLNSVLSSLPMFMLSFFEVPKGVLKKIEHYKKWLFKLCNEDGIWQSLLIRNKYLTNKTLSQVSMKPRDSQFWKSLMGVKEQFLDLGKFILLSGNQIRFWDDKWLGNHKLSLQYPNLFNIVRHKHTTVAEVLNATPLNVSFRRSLEGIKNGTILWRVSNINTSKSLDCFVWGLHKNGSFTMKLMYKFIVNNGVNVPQEIWRVRVPLNKIKIFLWYLKRGVILTKDNLAKRNWKGSKACEFCSRPETIQHLFFECHYAKFLWRSVHIEQLLFVGHFGSQGMTLFLTKENQKLTCKYYSGEHIGYGFGPGCSAWMTKGNYWLKLANNWSHKQCTFLLLVDGLLCLIYLVKS</sequence>
<dbReference type="Pfam" id="PF13966">
    <property type="entry name" value="zf-RVT"/>
    <property type="match status" value="1"/>
</dbReference>
<gene>
    <name evidence="2" type="ORF">U9M48_000398</name>
</gene>
<organism evidence="2 3">
    <name type="scientific">Paspalum notatum var. saurae</name>
    <dbReference type="NCBI Taxonomy" id="547442"/>
    <lineage>
        <taxon>Eukaryota</taxon>
        <taxon>Viridiplantae</taxon>
        <taxon>Streptophyta</taxon>
        <taxon>Embryophyta</taxon>
        <taxon>Tracheophyta</taxon>
        <taxon>Spermatophyta</taxon>
        <taxon>Magnoliopsida</taxon>
        <taxon>Liliopsida</taxon>
        <taxon>Poales</taxon>
        <taxon>Poaceae</taxon>
        <taxon>PACMAD clade</taxon>
        <taxon>Panicoideae</taxon>
        <taxon>Andropogonodae</taxon>
        <taxon>Paspaleae</taxon>
        <taxon>Paspalinae</taxon>
        <taxon>Paspalum</taxon>
    </lineage>
</organism>
<evidence type="ECO:0000313" key="3">
    <source>
        <dbReference type="Proteomes" id="UP001341281"/>
    </source>
</evidence>
<reference evidence="2 3" key="1">
    <citation type="submission" date="2024-02" db="EMBL/GenBank/DDBJ databases">
        <title>High-quality chromosome-scale genome assembly of Pensacola bahiagrass (Paspalum notatum Flugge var. saurae).</title>
        <authorList>
            <person name="Vega J.M."/>
            <person name="Podio M."/>
            <person name="Orjuela J."/>
            <person name="Siena L.A."/>
            <person name="Pessino S.C."/>
            <person name="Combes M.C."/>
            <person name="Mariac C."/>
            <person name="Albertini E."/>
            <person name="Pupilli F."/>
            <person name="Ortiz J.P.A."/>
            <person name="Leblanc O."/>
        </authorList>
    </citation>
    <scope>NUCLEOTIDE SEQUENCE [LARGE SCALE GENOMIC DNA]</scope>
    <source>
        <strain evidence="2">R1</strain>
        <tissue evidence="2">Leaf</tissue>
    </source>
</reference>
<accession>A0AAQ3PGY1</accession>
<dbReference type="EMBL" id="CP144745">
    <property type="protein sequence ID" value="WVZ49016.1"/>
    <property type="molecule type" value="Genomic_DNA"/>
</dbReference>
<proteinExistence type="predicted"/>
<protein>
    <recommendedName>
        <fullName evidence="1">Reverse transcriptase zinc-binding domain-containing protein</fullName>
    </recommendedName>
</protein>
<keyword evidence="3" id="KW-1185">Reference proteome</keyword>